<evidence type="ECO:0000313" key="3">
    <source>
        <dbReference type="EMBL" id="CAB4186856.1"/>
    </source>
</evidence>
<accession>A0A6J5P1J3</accession>
<reference evidence="1" key="1">
    <citation type="submission" date="2020-04" db="EMBL/GenBank/DDBJ databases">
        <authorList>
            <person name="Chiriac C."/>
            <person name="Salcher M."/>
            <person name="Ghai R."/>
            <person name="Kavagutti S V."/>
        </authorList>
    </citation>
    <scope>NUCLEOTIDE SEQUENCE</scope>
</reference>
<evidence type="ECO:0000313" key="4">
    <source>
        <dbReference type="EMBL" id="CAB4221523.1"/>
    </source>
</evidence>
<name>A0A6J5P1J3_9CAUD</name>
<dbReference type="EMBL" id="LR797099">
    <property type="protein sequence ID" value="CAB4186856.1"/>
    <property type="molecule type" value="Genomic_DNA"/>
</dbReference>
<evidence type="ECO:0000313" key="1">
    <source>
        <dbReference type="EMBL" id="CAB4163846.1"/>
    </source>
</evidence>
<dbReference type="EMBL" id="LR796758">
    <property type="protein sequence ID" value="CAB4163846.1"/>
    <property type="molecule type" value="Genomic_DNA"/>
</dbReference>
<dbReference type="EMBL" id="LR797502">
    <property type="protein sequence ID" value="CAB4221523.1"/>
    <property type="molecule type" value="Genomic_DNA"/>
</dbReference>
<organism evidence="1">
    <name type="scientific">uncultured Caudovirales phage</name>
    <dbReference type="NCBI Taxonomy" id="2100421"/>
    <lineage>
        <taxon>Viruses</taxon>
        <taxon>Duplodnaviria</taxon>
        <taxon>Heunggongvirae</taxon>
        <taxon>Uroviricota</taxon>
        <taxon>Caudoviricetes</taxon>
        <taxon>Peduoviridae</taxon>
        <taxon>Maltschvirus</taxon>
        <taxon>Maltschvirus maltsch</taxon>
    </lineage>
</organism>
<sequence>MGLDQYLYVAAKPTAKRHSRRQPKAKTREIAYRRKHANLHGWMERLWASKGKPGQVLPDEMFNGIELELTREDIDALEQDILNKTLPQTTGFFFGEGNDSRYYEEDLQFITQARAELFMKLRVFYNSSW</sequence>
<protein>
    <submittedName>
        <fullName evidence="1">Uncharacterized protein</fullName>
    </submittedName>
</protein>
<dbReference type="EMBL" id="LR796776">
    <property type="protein sequence ID" value="CAB4165373.1"/>
    <property type="molecule type" value="Genomic_DNA"/>
</dbReference>
<proteinExistence type="predicted"/>
<gene>
    <name evidence="3" type="ORF">UFOVP1146_202</name>
    <name evidence="4" type="ORF">UFOVP1638_363</name>
    <name evidence="1" type="ORF">UFOVP812_115</name>
    <name evidence="2" type="ORF">UFOVP818_28</name>
</gene>
<evidence type="ECO:0000313" key="2">
    <source>
        <dbReference type="EMBL" id="CAB4165373.1"/>
    </source>
</evidence>